<protein>
    <submittedName>
        <fullName evidence="1">Uncharacterized protein</fullName>
    </submittedName>
</protein>
<dbReference type="Proteomes" id="UP000176299">
    <property type="component" value="Unassembled WGS sequence"/>
</dbReference>
<dbReference type="STRING" id="1802591.A2113_02625"/>
<proteinExistence type="predicted"/>
<evidence type="ECO:0000313" key="2">
    <source>
        <dbReference type="Proteomes" id="UP000176299"/>
    </source>
</evidence>
<accession>A0A1G1W319</accession>
<sequence length="61" mass="7062">MKSTTVLEKTIATLEKELKTLKELKTATPKEPTQKDTLRGIWKDLDITDEEIEEAKKELNF</sequence>
<organism evidence="1 2">
    <name type="scientific">Candidatus Woykebacteria bacterium GWA1_44_8</name>
    <dbReference type="NCBI Taxonomy" id="1802591"/>
    <lineage>
        <taxon>Bacteria</taxon>
        <taxon>Candidatus Woykeibacteriota</taxon>
    </lineage>
</organism>
<gene>
    <name evidence="1" type="ORF">A2113_02625</name>
</gene>
<dbReference type="AlphaFoldDB" id="A0A1G1W319"/>
<dbReference type="EMBL" id="MHCN01000009">
    <property type="protein sequence ID" value="OGY22079.1"/>
    <property type="molecule type" value="Genomic_DNA"/>
</dbReference>
<comment type="caution">
    <text evidence="1">The sequence shown here is derived from an EMBL/GenBank/DDBJ whole genome shotgun (WGS) entry which is preliminary data.</text>
</comment>
<reference evidence="1 2" key="1">
    <citation type="journal article" date="2016" name="Nat. Commun.">
        <title>Thousands of microbial genomes shed light on interconnected biogeochemical processes in an aquifer system.</title>
        <authorList>
            <person name="Anantharaman K."/>
            <person name="Brown C.T."/>
            <person name="Hug L.A."/>
            <person name="Sharon I."/>
            <person name="Castelle C.J."/>
            <person name="Probst A.J."/>
            <person name="Thomas B.C."/>
            <person name="Singh A."/>
            <person name="Wilkins M.J."/>
            <person name="Karaoz U."/>
            <person name="Brodie E.L."/>
            <person name="Williams K.H."/>
            <person name="Hubbard S.S."/>
            <person name="Banfield J.F."/>
        </authorList>
    </citation>
    <scope>NUCLEOTIDE SEQUENCE [LARGE SCALE GENOMIC DNA]</scope>
</reference>
<name>A0A1G1W319_9BACT</name>
<evidence type="ECO:0000313" key="1">
    <source>
        <dbReference type="EMBL" id="OGY22079.1"/>
    </source>
</evidence>